<dbReference type="PANTHER" id="PTHR22706:SF1">
    <property type="entry name" value="ASSEMBLY FACTOR FOR SPINDLE MICROTUBULES"/>
    <property type="match status" value="1"/>
</dbReference>
<evidence type="ECO:0000256" key="3">
    <source>
        <dbReference type="ARBA" id="ARBA00022860"/>
    </source>
</evidence>
<evidence type="ECO:0000256" key="4">
    <source>
        <dbReference type="SAM" id="MobiDB-lite"/>
    </source>
</evidence>
<accession>A0ABQ9E9K8</accession>
<dbReference type="SUPFAM" id="SSF47576">
    <property type="entry name" value="Calponin-homology domain, CH-domain"/>
    <property type="match status" value="1"/>
</dbReference>
<sequence length="760" mass="86561">MNLESNKVESAEIKRKLLTEHVESKGIRTPKKQNAECAIKEDTEKVIDGKKEQDGYKNETRITNSKCVKEGGLNLSDVCSEIKPQENDIMSITDLRQEKSEETTQKAKFIPKTPEEKEMSETKTNYVSPNSFLHDSICSQMEGKDISFTDIHSVTRPPFHSTVLPTPERLVLQKGEKNFLSPDSFLKELNNTKENLDKSQKKTNEKINEDEVPSPNSVLNDSIPHEIMIKQLETVKTSLFETKVFRGSSTPKHTSTTATRNADESGSKLSSFPTTPVELPNSPNPDLSRRSTHTVQNPKVLNLSTGQRKRLFPPLNDNDNCETTDVHEEKDHGIDLTDKVEKSMKNETTNITKNKNENSSEVIDGDEQAQSKNKDENNQSINGSKGQDCIDGTKIRTGTRFVVFNDKKEAPPAEQKMQHLAKKRLQTENRIRENKRLKPNDNVNEAKTTVKQSVGASTTRQKQVTMFVGKPVLPKHPMPFASKNMYYDERWMEKQERGFVHWLNFVLTPAEDYLNSSTKVKVDASKLSLDNISTNVKLAPTKEALSFREYAAVRRLNQLRRSACKLFQSEPVVRVIQKLEAEIESRRLVIRKDKMIHADLGLKQNILDMLLSYNPLWLRIGLEKNNDVIGLSRFIVTRLLGNPDVAKLYAHPTVPHLYRDDAIARHTLKKFLLLVYFLDYAKTQRLIHHDPCLFCKDSEFKTTKSILIEFSRDYLSGEGDITRHLAYLGYVVSHSQTAMDEFDFAVSNLATDLRDGIRLT</sequence>
<organism evidence="5 6">
    <name type="scientific">Tegillarca granosa</name>
    <name type="common">Malaysian cockle</name>
    <name type="synonym">Anadara granosa</name>
    <dbReference type="NCBI Taxonomy" id="220873"/>
    <lineage>
        <taxon>Eukaryota</taxon>
        <taxon>Metazoa</taxon>
        <taxon>Spiralia</taxon>
        <taxon>Lophotrochozoa</taxon>
        <taxon>Mollusca</taxon>
        <taxon>Bivalvia</taxon>
        <taxon>Autobranchia</taxon>
        <taxon>Pteriomorphia</taxon>
        <taxon>Arcoida</taxon>
        <taxon>Arcoidea</taxon>
        <taxon>Arcidae</taxon>
        <taxon>Tegillarca</taxon>
    </lineage>
</organism>
<keyword evidence="6" id="KW-1185">Reference proteome</keyword>
<feature type="compositionally biased region" description="Polar residues" evidence="4">
    <location>
        <begin position="293"/>
        <end position="306"/>
    </location>
</feature>
<evidence type="ECO:0000256" key="1">
    <source>
        <dbReference type="ARBA" id="ARBA00004496"/>
    </source>
</evidence>
<dbReference type="EMBL" id="JARBDR010000919">
    <property type="protein sequence ID" value="KAJ8300165.1"/>
    <property type="molecule type" value="Genomic_DNA"/>
</dbReference>
<comment type="caution">
    <text evidence="5">The sequence shown here is derived from an EMBL/GenBank/DDBJ whole genome shotgun (WGS) entry which is preliminary data.</text>
</comment>
<evidence type="ECO:0000313" key="5">
    <source>
        <dbReference type="EMBL" id="KAJ8300165.1"/>
    </source>
</evidence>
<feature type="compositionally biased region" description="Polar residues" evidence="4">
    <location>
        <begin position="247"/>
        <end position="260"/>
    </location>
</feature>
<reference evidence="5 6" key="1">
    <citation type="submission" date="2022-12" db="EMBL/GenBank/DDBJ databases">
        <title>Chromosome-level genome of Tegillarca granosa.</title>
        <authorList>
            <person name="Kim J."/>
        </authorList>
    </citation>
    <scope>NUCLEOTIDE SEQUENCE [LARGE SCALE GENOMIC DNA]</scope>
    <source>
        <strain evidence="5">Teg-2019</strain>
        <tissue evidence="5">Adductor muscle</tissue>
    </source>
</reference>
<feature type="region of interest" description="Disordered" evidence="4">
    <location>
        <begin position="190"/>
        <end position="220"/>
    </location>
</feature>
<keyword evidence="2" id="KW-0963">Cytoplasm</keyword>
<name>A0ABQ9E9K8_TEGGR</name>
<dbReference type="PANTHER" id="PTHR22706">
    <property type="entry name" value="ASSEMBLY FACTOR FOR SPINDLE MICROTUBULES"/>
    <property type="match status" value="1"/>
</dbReference>
<evidence type="ECO:0000256" key="2">
    <source>
        <dbReference type="ARBA" id="ARBA00022490"/>
    </source>
</evidence>
<dbReference type="InterPro" id="IPR036872">
    <property type="entry name" value="CH_dom_sf"/>
</dbReference>
<feature type="region of interest" description="Disordered" evidence="4">
    <location>
        <begin position="246"/>
        <end position="392"/>
    </location>
</feature>
<dbReference type="InterPro" id="IPR051185">
    <property type="entry name" value="ASPM"/>
</dbReference>
<dbReference type="Proteomes" id="UP001217089">
    <property type="component" value="Unassembled WGS sequence"/>
</dbReference>
<keyword evidence="3" id="KW-0112">Calmodulin-binding</keyword>
<protein>
    <submittedName>
        <fullName evidence="5">Uncharacterized protein</fullName>
    </submittedName>
</protein>
<gene>
    <name evidence="5" type="ORF">KUTeg_021684</name>
</gene>
<feature type="compositionally biased region" description="Low complexity" evidence="4">
    <location>
        <begin position="346"/>
        <end position="361"/>
    </location>
</feature>
<feature type="compositionally biased region" description="Basic and acidic residues" evidence="4">
    <location>
        <begin position="190"/>
        <end position="209"/>
    </location>
</feature>
<evidence type="ECO:0000313" key="6">
    <source>
        <dbReference type="Proteomes" id="UP001217089"/>
    </source>
</evidence>
<feature type="compositionally biased region" description="Basic and acidic residues" evidence="4">
    <location>
        <begin position="324"/>
        <end position="345"/>
    </location>
</feature>
<proteinExistence type="predicted"/>
<comment type="subcellular location">
    <subcellularLocation>
        <location evidence="1">Cytoplasm</location>
    </subcellularLocation>
</comment>